<name>A0AB34K7A0_PRYPA</name>
<gene>
    <name evidence="2" type="ORF">AB1Y20_000122</name>
</gene>
<dbReference type="AlphaFoldDB" id="A0AB34K7A0"/>
<keyword evidence="3" id="KW-1185">Reference proteome</keyword>
<accession>A0AB34K7A0</accession>
<dbReference type="InterPro" id="IPR011989">
    <property type="entry name" value="ARM-like"/>
</dbReference>
<evidence type="ECO:0000313" key="3">
    <source>
        <dbReference type="Proteomes" id="UP001515480"/>
    </source>
</evidence>
<evidence type="ECO:0000313" key="2">
    <source>
        <dbReference type="EMBL" id="KAL1529163.1"/>
    </source>
</evidence>
<dbReference type="InterPro" id="IPR019538">
    <property type="entry name" value="PSMD5"/>
</dbReference>
<dbReference type="GO" id="GO:0043248">
    <property type="term" value="P:proteasome assembly"/>
    <property type="evidence" value="ECO:0007669"/>
    <property type="project" value="InterPro"/>
</dbReference>
<dbReference type="Gene3D" id="1.25.10.10">
    <property type="entry name" value="Leucine-rich Repeat Variant"/>
    <property type="match status" value="1"/>
</dbReference>
<dbReference type="InterPro" id="IPR016024">
    <property type="entry name" value="ARM-type_fold"/>
</dbReference>
<dbReference type="GO" id="GO:0005829">
    <property type="term" value="C:cytosol"/>
    <property type="evidence" value="ECO:0007669"/>
    <property type="project" value="TreeGrafter"/>
</dbReference>
<dbReference type="PANTHER" id="PTHR13554:SF10">
    <property type="entry name" value="26S PROTEASOME NON-ATPASE REGULATORY SUBUNIT 5"/>
    <property type="match status" value="1"/>
</dbReference>
<protein>
    <recommendedName>
        <fullName evidence="4">26S proteasome non-ATPase regulatory subunit 5</fullName>
    </recommendedName>
</protein>
<organism evidence="2 3">
    <name type="scientific">Prymnesium parvum</name>
    <name type="common">Toxic golden alga</name>
    <dbReference type="NCBI Taxonomy" id="97485"/>
    <lineage>
        <taxon>Eukaryota</taxon>
        <taxon>Haptista</taxon>
        <taxon>Haptophyta</taxon>
        <taxon>Prymnesiophyceae</taxon>
        <taxon>Prymnesiales</taxon>
        <taxon>Prymnesiaceae</taxon>
        <taxon>Prymnesium</taxon>
    </lineage>
</organism>
<proteinExistence type="predicted"/>
<evidence type="ECO:0000256" key="1">
    <source>
        <dbReference type="SAM" id="MobiDB-lite"/>
    </source>
</evidence>
<dbReference type="PANTHER" id="PTHR13554">
    <property type="entry name" value="26S PROTEASOME NON-ATPASE REGULATORY SUBUNIT 5-RELATED"/>
    <property type="match status" value="1"/>
</dbReference>
<comment type="caution">
    <text evidence="2">The sequence shown here is derived from an EMBL/GenBank/DDBJ whole genome shotgun (WGS) entry which is preliminary data.</text>
</comment>
<dbReference type="EMBL" id="JBGBPQ010000001">
    <property type="protein sequence ID" value="KAL1529163.1"/>
    <property type="molecule type" value="Genomic_DNA"/>
</dbReference>
<reference evidence="2 3" key="1">
    <citation type="journal article" date="2024" name="Science">
        <title>Giant polyketide synthase enzymes in the biosynthesis of giant marine polyether toxins.</title>
        <authorList>
            <person name="Fallon T.R."/>
            <person name="Shende V.V."/>
            <person name="Wierzbicki I.H."/>
            <person name="Pendleton A.L."/>
            <person name="Watervoot N.F."/>
            <person name="Auber R.P."/>
            <person name="Gonzalez D.J."/>
            <person name="Wisecaver J.H."/>
            <person name="Moore B.S."/>
        </authorList>
    </citation>
    <scope>NUCLEOTIDE SEQUENCE [LARGE SCALE GENOMIC DNA]</scope>
    <source>
        <strain evidence="2 3">12B1</strain>
    </source>
</reference>
<dbReference type="Proteomes" id="UP001515480">
    <property type="component" value="Unassembled WGS sequence"/>
</dbReference>
<evidence type="ECO:0008006" key="4">
    <source>
        <dbReference type="Google" id="ProtNLM"/>
    </source>
</evidence>
<dbReference type="SUPFAM" id="SSF48371">
    <property type="entry name" value="ARM repeat"/>
    <property type="match status" value="1"/>
</dbReference>
<dbReference type="Pfam" id="PF10508">
    <property type="entry name" value="Proteasom_PSMB"/>
    <property type="match status" value="2"/>
</dbReference>
<feature type="region of interest" description="Disordered" evidence="1">
    <location>
        <begin position="489"/>
        <end position="508"/>
    </location>
</feature>
<sequence>MDSLGDFRPPPAEPPPPPDELLQQLSSATLEELRTSRLPLLFAAIDAATLDVSPQITSIVRRAFDGDEGLAALRAPSTLPFLERGVEHPDDLVRSYTIDQLRRLAATDLPHLRPVLPKIAAAIHDPALRVSESAAAFFAAVADAGVGPLRLLLSDETVASLTQTLRRAADPIALRAANLLCALASKGEAQLGLCVELELLAPVLELWRQGDPLVRLNLIEIFGALALSAAGFEWLRAGGIVAELCRLVDWEAEEDAIVALQRPAALHCLGSLLEAGGDAAVDLLLKEEQIVSRLWPFLTAAAGEHSAALVLLRGAAASAVGAAQLLERGLDGLQPLPAMMRSHDERVRVGAFSVSAQLCATMVAHNSLELPALVLTLQGLISSAAASASSSAADTIAQVACSSFSEALRTSALSLLLSLAQLHWGAAALCSSESTLELLLSSAASFPVGPNELRQKHAIAQLLVSMPVASTILGADSGVMQSLRKYAQNGPFHPQRPRAAKAAAPLTL</sequence>